<evidence type="ECO:0000313" key="2">
    <source>
        <dbReference type="EMBL" id="QDX91041.1"/>
    </source>
</evidence>
<name>A0A518V225_BRELA</name>
<reference evidence="2 3" key="1">
    <citation type="submission" date="2018-11" db="EMBL/GenBank/DDBJ databases">
        <title>Phylogenetic determinants of toxin gene distribution in genomes of Brevibacillus laterosporus.</title>
        <authorList>
            <person name="Glare T.R."/>
            <person name="Durrant A."/>
            <person name="Berry C."/>
            <person name="Palma L."/>
            <person name="Ormskirk M."/>
            <person name="Cox M.O."/>
        </authorList>
    </citation>
    <scope>NUCLEOTIDE SEQUENCE [LARGE SCALE GENOMIC DNA]</scope>
    <source>
        <strain evidence="2 3">1821L</strain>
        <plasmid evidence="2 3">p1821L02</plasmid>
    </source>
</reference>
<geneLocation type="plasmid" evidence="2 3">
    <name>p1821L02</name>
</geneLocation>
<sequence length="35" mass="3715">MVSVVDAINLAINFGVFTLTLIGVVVAILTLIKKK</sequence>
<keyword evidence="3" id="KW-1185">Reference proteome</keyword>
<keyword evidence="2" id="KW-0614">Plasmid</keyword>
<organism evidence="2 3">
    <name type="scientific">Brevibacillus laterosporus</name>
    <name type="common">Bacillus laterosporus</name>
    <dbReference type="NCBI Taxonomy" id="1465"/>
    <lineage>
        <taxon>Bacteria</taxon>
        <taxon>Bacillati</taxon>
        <taxon>Bacillota</taxon>
        <taxon>Bacilli</taxon>
        <taxon>Bacillales</taxon>
        <taxon>Paenibacillaceae</taxon>
        <taxon>Brevibacillus</taxon>
    </lineage>
</organism>
<dbReference type="AlphaFoldDB" id="A0A518V225"/>
<protein>
    <submittedName>
        <fullName evidence="2">Putative holin-like toxin</fullName>
    </submittedName>
</protein>
<gene>
    <name evidence="2" type="ORF">EEL30_00745</name>
</gene>
<dbReference type="InterPro" id="IPR031616">
    <property type="entry name" value="BsrE-like"/>
</dbReference>
<accession>A0A518V225</accession>
<keyword evidence="1" id="KW-1133">Transmembrane helix</keyword>
<dbReference type="EMBL" id="CP033462">
    <property type="protein sequence ID" value="QDX91041.1"/>
    <property type="molecule type" value="Genomic_DNA"/>
</dbReference>
<evidence type="ECO:0000313" key="3">
    <source>
        <dbReference type="Proteomes" id="UP000319432"/>
    </source>
</evidence>
<feature type="transmembrane region" description="Helical" evidence="1">
    <location>
        <begin position="12"/>
        <end position="32"/>
    </location>
</feature>
<dbReference type="Pfam" id="PF16935">
    <property type="entry name" value="Hol_Tox"/>
    <property type="match status" value="1"/>
</dbReference>
<keyword evidence="1" id="KW-0472">Membrane</keyword>
<evidence type="ECO:0000256" key="1">
    <source>
        <dbReference type="SAM" id="Phobius"/>
    </source>
</evidence>
<keyword evidence="1" id="KW-0812">Transmembrane</keyword>
<proteinExistence type="predicted"/>
<dbReference type="OrthoDB" id="2685635at2"/>
<dbReference type="Proteomes" id="UP000319432">
    <property type="component" value="Plasmid p1821L02"/>
</dbReference>